<feature type="signal peptide" evidence="1">
    <location>
        <begin position="1"/>
        <end position="24"/>
    </location>
</feature>
<organism evidence="2 3">
    <name type="scientific">Bicyclus anynana</name>
    <name type="common">Squinting bush brown butterfly</name>
    <dbReference type="NCBI Taxonomy" id="110368"/>
    <lineage>
        <taxon>Eukaryota</taxon>
        <taxon>Metazoa</taxon>
        <taxon>Ecdysozoa</taxon>
        <taxon>Arthropoda</taxon>
        <taxon>Hexapoda</taxon>
        <taxon>Insecta</taxon>
        <taxon>Pterygota</taxon>
        <taxon>Neoptera</taxon>
        <taxon>Endopterygota</taxon>
        <taxon>Lepidoptera</taxon>
        <taxon>Glossata</taxon>
        <taxon>Ditrysia</taxon>
        <taxon>Papilionoidea</taxon>
        <taxon>Nymphalidae</taxon>
        <taxon>Satyrinae</taxon>
        <taxon>Satyrini</taxon>
        <taxon>Mycalesina</taxon>
        <taxon>Bicyclus</taxon>
    </lineage>
</organism>
<evidence type="ECO:0000313" key="2">
    <source>
        <dbReference type="Proteomes" id="UP001652582"/>
    </source>
</evidence>
<keyword evidence="1" id="KW-0732">Signal</keyword>
<dbReference type="RefSeq" id="XP_052742923.1">
    <property type="nucleotide sequence ID" value="XM_052886963.1"/>
</dbReference>
<keyword evidence="2" id="KW-1185">Reference proteome</keyword>
<feature type="chain" id="PRO_5047282405" evidence="1">
    <location>
        <begin position="25"/>
        <end position="178"/>
    </location>
</feature>
<dbReference type="GeneID" id="112056376"/>
<evidence type="ECO:0000313" key="3">
    <source>
        <dbReference type="RefSeq" id="XP_052742923.1"/>
    </source>
</evidence>
<protein>
    <submittedName>
        <fullName evidence="3">Uncharacterized protein LOC112056376</fullName>
    </submittedName>
</protein>
<sequence length="178" mass="20723">MCVKRFSILILSIFSVVKNGAVESRKHNILQLLSNGEPRYVAVYYDKGKDIEGNDNLLSQVDLTQDISPDIDSLGAPYEEKAYLLYHALRTAEEREELDEEAAREFEETKQILRQALRTRCKKLSSCYRRCPKKLYITCTTECRETYDDYDVCQPKKKNMCKTPKCGHTMPPSWLRRI</sequence>
<evidence type="ECO:0000256" key="1">
    <source>
        <dbReference type="SAM" id="SignalP"/>
    </source>
</evidence>
<accession>A0ABM3LV51</accession>
<name>A0ABM3LV51_BICAN</name>
<reference evidence="3" key="1">
    <citation type="submission" date="2025-08" db="UniProtKB">
        <authorList>
            <consortium name="RefSeq"/>
        </authorList>
    </citation>
    <scope>IDENTIFICATION</scope>
</reference>
<proteinExistence type="predicted"/>
<gene>
    <name evidence="3" type="primary">LOC112056376</name>
</gene>
<dbReference type="Proteomes" id="UP001652582">
    <property type="component" value="Chromosome 18"/>
</dbReference>